<organism evidence="3 4">
    <name type="scientific">Saccharopolyspora montiporae</name>
    <dbReference type="NCBI Taxonomy" id="2781240"/>
    <lineage>
        <taxon>Bacteria</taxon>
        <taxon>Bacillati</taxon>
        <taxon>Actinomycetota</taxon>
        <taxon>Actinomycetes</taxon>
        <taxon>Pseudonocardiales</taxon>
        <taxon>Pseudonocardiaceae</taxon>
        <taxon>Saccharopolyspora</taxon>
    </lineage>
</organism>
<sequence>MGLRLSVLDRSHLKRGRSAAEALRETVRVARAVEAAGYHRFWVGEHHGVPGVAGAAPTVLAAAVAARTTRIRVGTGGVMLPNHRPLVVAEQFAALAALFPGRIDAGVGRSVGFTAPVRRALGAGRAEAERFGEQLTELRNGLAGHGPDEVPVVAAEGLDIPLFVLATGAGADTAAQLGLPLVIAAPRGDDRMADAVARYRERFVRTTPDSGPHVVLSRSVAVADTAAQARELLASEAWAEVRSRRTGVFPPLVPPDEVRPDQMSQRERTLFENSLRTTILGTEQQVRDQLAERFARTGADELLVTTSAFDTELLLDSHRRLVTLADRL</sequence>
<evidence type="ECO:0000256" key="1">
    <source>
        <dbReference type="ARBA" id="ARBA00007789"/>
    </source>
</evidence>
<dbReference type="CDD" id="cd00347">
    <property type="entry name" value="Flavin_utilizing_monoxygenases"/>
    <property type="match status" value="1"/>
</dbReference>
<keyword evidence="3" id="KW-0560">Oxidoreductase</keyword>
<dbReference type="InterPro" id="IPR036661">
    <property type="entry name" value="Luciferase-like_sf"/>
</dbReference>
<evidence type="ECO:0000313" key="4">
    <source>
        <dbReference type="Proteomes" id="UP000598360"/>
    </source>
</evidence>
<dbReference type="PANTHER" id="PTHR30137:SF6">
    <property type="entry name" value="LUCIFERASE-LIKE MONOOXYGENASE"/>
    <property type="match status" value="1"/>
</dbReference>
<dbReference type="SUPFAM" id="SSF51679">
    <property type="entry name" value="Bacterial luciferase-like"/>
    <property type="match status" value="1"/>
</dbReference>
<proteinExistence type="predicted"/>
<dbReference type="InterPro" id="IPR050766">
    <property type="entry name" value="Bact_Lucif_Oxidored"/>
</dbReference>
<keyword evidence="4" id="KW-1185">Reference proteome</keyword>
<reference evidence="3" key="1">
    <citation type="submission" date="2020-10" db="EMBL/GenBank/DDBJ databases">
        <title>Diversity and distribution of actinomycetes associated with coral in the coast of Hainan.</title>
        <authorList>
            <person name="Li F."/>
        </authorList>
    </citation>
    <scope>NUCLEOTIDE SEQUENCE</scope>
    <source>
        <strain evidence="3">HNM0983</strain>
    </source>
</reference>
<dbReference type="GO" id="GO:0016705">
    <property type="term" value="F:oxidoreductase activity, acting on paired donors, with incorporation or reduction of molecular oxygen"/>
    <property type="evidence" value="ECO:0007669"/>
    <property type="project" value="InterPro"/>
</dbReference>
<dbReference type="EC" id="1.-.-.-" evidence="3"/>
<dbReference type="RefSeq" id="WP_193926444.1">
    <property type="nucleotide sequence ID" value="NZ_JADEYC010000002.1"/>
</dbReference>
<dbReference type="InterPro" id="IPR011251">
    <property type="entry name" value="Luciferase-like_dom"/>
</dbReference>
<evidence type="ECO:0000313" key="3">
    <source>
        <dbReference type="EMBL" id="MBE9372988.1"/>
    </source>
</evidence>
<dbReference type="InterPro" id="IPR019949">
    <property type="entry name" value="CmoO-like"/>
</dbReference>
<comment type="similarity">
    <text evidence="1">To bacterial alkanal monooxygenase alpha and beta chains.</text>
</comment>
<dbReference type="AlphaFoldDB" id="A0A929B7F8"/>
<protein>
    <submittedName>
        <fullName evidence="3">MsnO8 family LLM class oxidoreductase</fullName>
        <ecNumber evidence="3">1.-.-.-</ecNumber>
    </submittedName>
</protein>
<accession>A0A929B7F8</accession>
<dbReference type="EMBL" id="JADEYC010000002">
    <property type="protein sequence ID" value="MBE9372988.1"/>
    <property type="molecule type" value="Genomic_DNA"/>
</dbReference>
<dbReference type="GO" id="GO:0005829">
    <property type="term" value="C:cytosol"/>
    <property type="evidence" value="ECO:0007669"/>
    <property type="project" value="TreeGrafter"/>
</dbReference>
<dbReference type="NCBIfam" id="TIGR03558">
    <property type="entry name" value="oxido_grp_1"/>
    <property type="match status" value="1"/>
</dbReference>
<comment type="caution">
    <text evidence="3">The sequence shown here is derived from an EMBL/GenBank/DDBJ whole genome shotgun (WGS) entry which is preliminary data.</text>
</comment>
<dbReference type="Gene3D" id="3.20.20.30">
    <property type="entry name" value="Luciferase-like domain"/>
    <property type="match status" value="1"/>
</dbReference>
<dbReference type="Proteomes" id="UP000598360">
    <property type="component" value="Unassembled WGS sequence"/>
</dbReference>
<evidence type="ECO:0000259" key="2">
    <source>
        <dbReference type="Pfam" id="PF00296"/>
    </source>
</evidence>
<name>A0A929B7F8_9PSEU</name>
<dbReference type="PANTHER" id="PTHR30137">
    <property type="entry name" value="LUCIFERASE-LIKE MONOOXYGENASE"/>
    <property type="match status" value="1"/>
</dbReference>
<gene>
    <name evidence="3" type="ORF">IQ251_00865</name>
</gene>
<feature type="domain" description="Luciferase-like" evidence="2">
    <location>
        <begin position="6"/>
        <end position="300"/>
    </location>
</feature>
<dbReference type="Pfam" id="PF00296">
    <property type="entry name" value="Bac_luciferase"/>
    <property type="match status" value="1"/>
</dbReference>